<keyword evidence="1" id="KW-0812">Transmembrane</keyword>
<protein>
    <recommendedName>
        <fullName evidence="4">Late competence protein ComGE</fullName>
    </recommendedName>
</protein>
<sequence length="97" mass="11300">MSKYKFKGSLIIDALLAFFIVSTITMILIPMFSNLNNQYLINLNNIKIKQIMITSLQHYKKKELYQGVVIENYEIQLFNNKICGEDKAFNTRTCISI</sequence>
<dbReference type="GeneID" id="50018657"/>
<dbReference type="Proteomes" id="UP000001411">
    <property type="component" value="Chromosome"/>
</dbReference>
<keyword evidence="1" id="KW-0472">Membrane</keyword>
<dbReference type="KEGG" id="sep:SE_1226"/>
<dbReference type="OrthoDB" id="2412360at2"/>
<dbReference type="AlphaFoldDB" id="A0A0H2VGD0"/>
<dbReference type="eggNOG" id="ENOG50305GU">
    <property type="taxonomic scope" value="Bacteria"/>
</dbReference>
<dbReference type="PATRIC" id="fig|176280.10.peg.1195"/>
<evidence type="ECO:0000313" key="3">
    <source>
        <dbReference type="Proteomes" id="UP000001411"/>
    </source>
</evidence>
<dbReference type="EMBL" id="AE015929">
    <property type="protein sequence ID" value="AAO04825.1"/>
    <property type="molecule type" value="Genomic_DNA"/>
</dbReference>
<dbReference type="HOGENOM" id="CLU_179368_0_0_9"/>
<evidence type="ECO:0000313" key="2">
    <source>
        <dbReference type="EMBL" id="AAO04825.1"/>
    </source>
</evidence>
<feature type="transmembrane region" description="Helical" evidence="1">
    <location>
        <begin position="12"/>
        <end position="32"/>
    </location>
</feature>
<evidence type="ECO:0008006" key="4">
    <source>
        <dbReference type="Google" id="ProtNLM"/>
    </source>
</evidence>
<gene>
    <name evidence="2" type="ordered locus">SE_1226</name>
</gene>
<evidence type="ECO:0000256" key="1">
    <source>
        <dbReference type="SAM" id="Phobius"/>
    </source>
</evidence>
<dbReference type="RefSeq" id="WP_001831116.1">
    <property type="nucleotide sequence ID" value="NC_004461.1"/>
</dbReference>
<organism evidence="2 3">
    <name type="scientific">Staphylococcus epidermidis (strain ATCC 12228 / FDA PCI 1200)</name>
    <dbReference type="NCBI Taxonomy" id="176280"/>
    <lineage>
        <taxon>Bacteria</taxon>
        <taxon>Bacillati</taxon>
        <taxon>Bacillota</taxon>
        <taxon>Bacilli</taxon>
        <taxon>Bacillales</taxon>
        <taxon>Staphylococcaceae</taxon>
        <taxon>Staphylococcus</taxon>
    </lineage>
</organism>
<name>A0A0H2VGD0_STAES</name>
<reference evidence="2 3" key="1">
    <citation type="journal article" date="2003" name="Mol. Microbiol.">
        <title>Genome-based analysis of virulence genes in a non-biofilm-forming Staphylococcus epidermidis strain (ATCC 12228).</title>
        <authorList>
            <person name="Zhang Y.Q."/>
            <person name="Ren S.X."/>
            <person name="Li H.L."/>
            <person name="Wang Y.X."/>
            <person name="Fu G."/>
            <person name="Yang J."/>
            <person name="Qin Z.Q."/>
            <person name="Miao Y.G."/>
            <person name="Wang W.Y."/>
            <person name="Chen R.S."/>
            <person name="Shen Y."/>
            <person name="Chen Z."/>
            <person name="Yuan Z.H."/>
            <person name="Zhao G.P."/>
            <person name="Qu D."/>
            <person name="Danchin A."/>
            <person name="Wen Y.M."/>
        </authorList>
    </citation>
    <scope>NUCLEOTIDE SEQUENCE [LARGE SCALE GENOMIC DNA]</scope>
    <source>
        <strain evidence="3">ATCC 12228 / FDA PCI 1200</strain>
    </source>
</reference>
<keyword evidence="1" id="KW-1133">Transmembrane helix</keyword>
<accession>A0A0H2VGD0</accession>
<proteinExistence type="predicted"/>